<evidence type="ECO:0000256" key="3">
    <source>
        <dbReference type="ARBA" id="ARBA00018157"/>
    </source>
</evidence>
<dbReference type="InterPro" id="IPR009914">
    <property type="entry name" value="DPM2"/>
</dbReference>
<evidence type="ECO:0000256" key="2">
    <source>
        <dbReference type="ARBA" id="ARBA00005478"/>
    </source>
</evidence>
<protein>
    <recommendedName>
        <fullName evidence="3 10">Dolichol phosphate-mannose biosynthesis regulatory protein</fullName>
    </recommendedName>
</protein>
<sequence>MATGSDRSVGYGLVALALSIFTYYTVWVIILPFVNDDHVIHQYFLPRVYALILPILAGVIVLSALGGTIAVILGRPKKQKTS</sequence>
<organism evidence="11">
    <name type="scientific">Capitella teleta</name>
    <name type="common">Polychaete worm</name>
    <dbReference type="NCBI Taxonomy" id="283909"/>
    <lineage>
        <taxon>Eukaryota</taxon>
        <taxon>Metazoa</taxon>
        <taxon>Spiralia</taxon>
        <taxon>Lophotrochozoa</taxon>
        <taxon>Annelida</taxon>
        <taxon>Polychaeta</taxon>
        <taxon>Sedentaria</taxon>
        <taxon>Scolecida</taxon>
        <taxon>Capitellidae</taxon>
        <taxon>Capitella</taxon>
    </lineage>
</organism>
<dbReference type="GO" id="GO:0180047">
    <property type="term" value="P:dolichol phosphate mannose biosynthetic process"/>
    <property type="evidence" value="ECO:0007669"/>
    <property type="project" value="InterPro"/>
</dbReference>
<dbReference type="GO" id="GO:0005789">
    <property type="term" value="C:endoplasmic reticulum membrane"/>
    <property type="evidence" value="ECO:0007669"/>
    <property type="project" value="UniProtKB-SubCell"/>
</dbReference>
<evidence type="ECO:0000256" key="1">
    <source>
        <dbReference type="ARBA" id="ARBA00004477"/>
    </source>
</evidence>
<keyword evidence="4 10" id="KW-0812">Transmembrane</keyword>
<comment type="function">
    <text evidence="10">Regulatory subunit of the dolichol-phosphate mannose (DPM) synthase complex; essential for the ER localization.</text>
</comment>
<dbReference type="OrthoDB" id="311279at2759"/>
<reference evidence="11 13" key="2">
    <citation type="journal article" date="2013" name="Nature">
        <title>Insights into bilaterian evolution from three spiralian genomes.</title>
        <authorList>
            <person name="Simakov O."/>
            <person name="Marletaz F."/>
            <person name="Cho S.J."/>
            <person name="Edsinger-Gonzales E."/>
            <person name="Havlak P."/>
            <person name="Hellsten U."/>
            <person name="Kuo D.H."/>
            <person name="Larsson T."/>
            <person name="Lv J."/>
            <person name="Arendt D."/>
            <person name="Savage R."/>
            <person name="Osoegawa K."/>
            <person name="de Jong P."/>
            <person name="Grimwood J."/>
            <person name="Chapman J.A."/>
            <person name="Shapiro H."/>
            <person name="Aerts A."/>
            <person name="Otillar R.P."/>
            <person name="Terry A.Y."/>
            <person name="Boore J.L."/>
            <person name="Grigoriev I.V."/>
            <person name="Lindberg D.R."/>
            <person name="Seaver E.C."/>
            <person name="Weisblat D.A."/>
            <person name="Putnam N.H."/>
            <person name="Rokhsar D.S."/>
        </authorList>
    </citation>
    <scope>NUCLEOTIDE SEQUENCE</scope>
    <source>
        <strain evidence="11 13">I ESC-2004</strain>
    </source>
</reference>
<dbReference type="EnsemblMetazoa" id="CapteT153741">
    <property type="protein sequence ID" value="CapteP153741"/>
    <property type="gene ID" value="CapteG153741"/>
</dbReference>
<reference evidence="13" key="1">
    <citation type="submission" date="2012-12" db="EMBL/GenBank/DDBJ databases">
        <authorList>
            <person name="Hellsten U."/>
            <person name="Grimwood J."/>
            <person name="Chapman J.A."/>
            <person name="Shapiro H."/>
            <person name="Aerts A."/>
            <person name="Otillar R.P."/>
            <person name="Terry A.Y."/>
            <person name="Boore J.L."/>
            <person name="Simakov O."/>
            <person name="Marletaz F."/>
            <person name="Cho S.-J."/>
            <person name="Edsinger-Gonzales E."/>
            <person name="Havlak P."/>
            <person name="Kuo D.-H."/>
            <person name="Larsson T."/>
            <person name="Lv J."/>
            <person name="Arendt D."/>
            <person name="Savage R."/>
            <person name="Osoegawa K."/>
            <person name="de Jong P."/>
            <person name="Lindberg D.R."/>
            <person name="Seaver E.C."/>
            <person name="Weisblat D.A."/>
            <person name="Putnam N.H."/>
            <person name="Grigoriev I.V."/>
            <person name="Rokhsar D.S."/>
        </authorList>
    </citation>
    <scope>NUCLEOTIDE SEQUENCE</scope>
    <source>
        <strain evidence="13">I ESC-2004</strain>
    </source>
</reference>
<dbReference type="FunCoup" id="R7UNV0">
    <property type="interactions" value="58"/>
</dbReference>
<dbReference type="OMA" id="YTLWIIV"/>
<keyword evidence="7 10" id="KW-0472">Membrane</keyword>
<proteinExistence type="inferred from homology"/>
<dbReference type="PANTHER" id="PTHR15039:SF11">
    <property type="entry name" value="DOLICHOL PHOSPHATE-MANNOSE BIOSYNTHESIS REGULATORY PROTEIN"/>
    <property type="match status" value="1"/>
</dbReference>
<dbReference type="GO" id="GO:0030234">
    <property type="term" value="F:enzyme regulator activity"/>
    <property type="evidence" value="ECO:0007669"/>
    <property type="project" value="UniProtKB-UniRule"/>
</dbReference>
<dbReference type="GO" id="GO:0006506">
    <property type="term" value="P:GPI anchor biosynthetic process"/>
    <property type="evidence" value="ECO:0007669"/>
    <property type="project" value="TreeGrafter"/>
</dbReference>
<dbReference type="PANTHER" id="PTHR15039">
    <property type="entry name" value="DOLICHOL PHOSPHATE-MANNOSE BIOSYNTHESIS REGULATORY PROTEIN"/>
    <property type="match status" value="1"/>
</dbReference>
<name>R7UNV0_CAPTE</name>
<evidence type="ECO:0000256" key="7">
    <source>
        <dbReference type="ARBA" id="ARBA00023136"/>
    </source>
</evidence>
<comment type="function">
    <text evidence="8">Regulates the biosynthesis of dolichol phosphate-mannose. Regulatory subunit of the dolichol-phosphate mannose (DPM) synthase complex; essential for the ER localization and stable expression of DPM1. Part of the glycosylphosphatidylinositol-N-acetylglucosaminyltransferase (GPI-GnT) complex that catalyzes the transfer of N-acetylglucosamine from UDP-N-acetylglucosamine to phosphatidylinositol and participates in the first step of GPI biosynthesis. May act by regulating the GPI-GNT complex.</text>
</comment>
<evidence type="ECO:0000256" key="10">
    <source>
        <dbReference type="RuleBase" id="RU365084"/>
    </source>
</evidence>
<dbReference type="AlphaFoldDB" id="R7UNV0"/>
<evidence type="ECO:0000256" key="6">
    <source>
        <dbReference type="ARBA" id="ARBA00022989"/>
    </source>
</evidence>
<dbReference type="GO" id="GO:0033185">
    <property type="term" value="C:dolichol-phosphate-mannose synthase complex"/>
    <property type="evidence" value="ECO:0007669"/>
    <property type="project" value="TreeGrafter"/>
</dbReference>
<evidence type="ECO:0000256" key="4">
    <source>
        <dbReference type="ARBA" id="ARBA00022692"/>
    </source>
</evidence>
<evidence type="ECO:0000256" key="5">
    <source>
        <dbReference type="ARBA" id="ARBA00022824"/>
    </source>
</evidence>
<dbReference type="Proteomes" id="UP000014760">
    <property type="component" value="Unassembled WGS sequence"/>
</dbReference>
<comment type="subcellular location">
    <subcellularLocation>
        <location evidence="1 10">Endoplasmic reticulum membrane</location>
        <topology evidence="1 10">Multi-pass membrane protein</topology>
    </subcellularLocation>
</comment>
<feature type="transmembrane region" description="Helical" evidence="10">
    <location>
        <begin position="49"/>
        <end position="73"/>
    </location>
</feature>
<keyword evidence="5 10" id="KW-0256">Endoplasmic reticulum</keyword>
<keyword evidence="13" id="KW-1185">Reference proteome</keyword>
<dbReference type="EMBL" id="KB301365">
    <property type="protein sequence ID" value="ELU05592.1"/>
    <property type="molecule type" value="Genomic_DNA"/>
</dbReference>
<reference evidence="12" key="3">
    <citation type="submission" date="2015-06" db="UniProtKB">
        <authorList>
            <consortium name="EnsemblMetazoa"/>
        </authorList>
    </citation>
    <scope>IDENTIFICATION</scope>
</reference>
<dbReference type="HOGENOM" id="CLU_150144_2_1_1"/>
<evidence type="ECO:0000313" key="12">
    <source>
        <dbReference type="EnsemblMetazoa" id="CapteP153741"/>
    </source>
</evidence>
<dbReference type="Pfam" id="PF07297">
    <property type="entry name" value="DPM2"/>
    <property type="match status" value="1"/>
</dbReference>
<dbReference type="STRING" id="283909.R7UNV0"/>
<comment type="similarity">
    <text evidence="2 10">Belongs to the DPM2 family.</text>
</comment>
<evidence type="ECO:0000256" key="9">
    <source>
        <dbReference type="ARBA" id="ARBA00046896"/>
    </source>
</evidence>
<feature type="transmembrane region" description="Helical" evidence="10">
    <location>
        <begin position="12"/>
        <end position="34"/>
    </location>
</feature>
<gene>
    <name evidence="11" type="ORF">CAPTEDRAFT_153741</name>
</gene>
<accession>R7UNV0</accession>
<evidence type="ECO:0000313" key="11">
    <source>
        <dbReference type="EMBL" id="ELU05592.1"/>
    </source>
</evidence>
<dbReference type="EMBL" id="AMQN01007775">
    <property type="status" value="NOT_ANNOTATED_CDS"/>
    <property type="molecule type" value="Genomic_DNA"/>
</dbReference>
<comment type="pathway">
    <text evidence="10">Protein modification; protein glycosylation.</text>
</comment>
<keyword evidence="6 10" id="KW-1133">Transmembrane helix</keyword>
<dbReference type="UniPathway" id="UPA00378"/>
<comment type="subunit">
    <text evidence="9">Component of the dolichol-phosphate mannose (DPM) synthase complex composed of DPM1, DPM2 and DPM3; in the complex interacts directly with DPM3. Component of the glycosylphosphatidylinositol-N-acetylglucosaminyltransferase (GPI-GnT) complex composed at least by PIGA, PIGC, PIGH, PIGP, PIGQ, PIGY and DPM2. Interacts with PIGA, PIGC and PIGQ.</text>
</comment>
<evidence type="ECO:0000256" key="8">
    <source>
        <dbReference type="ARBA" id="ARBA00045174"/>
    </source>
</evidence>
<evidence type="ECO:0000313" key="13">
    <source>
        <dbReference type="Proteomes" id="UP000014760"/>
    </source>
</evidence>